<dbReference type="Proteomes" id="UP000270094">
    <property type="component" value="Unassembled WGS sequence"/>
</dbReference>
<dbReference type="Gene3D" id="2.60.40.640">
    <property type="match status" value="1"/>
</dbReference>
<organism evidence="3 4">
    <name type="scientific">Strongylus vulgaris</name>
    <name type="common">Blood worm</name>
    <dbReference type="NCBI Taxonomy" id="40348"/>
    <lineage>
        <taxon>Eukaryota</taxon>
        <taxon>Metazoa</taxon>
        <taxon>Ecdysozoa</taxon>
        <taxon>Nematoda</taxon>
        <taxon>Chromadorea</taxon>
        <taxon>Rhabditida</taxon>
        <taxon>Rhabditina</taxon>
        <taxon>Rhabditomorpha</taxon>
        <taxon>Strongyloidea</taxon>
        <taxon>Strongylidae</taxon>
        <taxon>Strongylus</taxon>
    </lineage>
</organism>
<dbReference type="OrthoDB" id="2333384at2759"/>
<evidence type="ECO:0000259" key="2">
    <source>
        <dbReference type="SMART" id="SM01017"/>
    </source>
</evidence>
<gene>
    <name evidence="3" type="ORF">SVUK_LOCUS9917</name>
</gene>
<keyword evidence="4" id="KW-1185">Reference proteome</keyword>
<evidence type="ECO:0000256" key="1">
    <source>
        <dbReference type="SAM" id="MobiDB-lite"/>
    </source>
</evidence>
<dbReference type="Pfam" id="PF02752">
    <property type="entry name" value="Arrestin_C"/>
    <property type="match status" value="1"/>
</dbReference>
<feature type="region of interest" description="Disordered" evidence="1">
    <location>
        <begin position="223"/>
        <end position="260"/>
    </location>
</feature>
<feature type="domain" description="Arrestin C-terminal-like" evidence="2">
    <location>
        <begin position="1"/>
        <end position="201"/>
    </location>
</feature>
<evidence type="ECO:0000313" key="3">
    <source>
        <dbReference type="EMBL" id="VDM74919.1"/>
    </source>
</evidence>
<dbReference type="EMBL" id="UYYB01094746">
    <property type="protein sequence ID" value="VDM74919.1"/>
    <property type="molecule type" value="Genomic_DNA"/>
</dbReference>
<dbReference type="AlphaFoldDB" id="A0A3P7J575"/>
<proteinExistence type="predicted"/>
<dbReference type="SMART" id="SM01017">
    <property type="entry name" value="Arrestin_C"/>
    <property type="match status" value="1"/>
</dbReference>
<dbReference type="PRINTS" id="PR01217">
    <property type="entry name" value="PRICHEXTENSN"/>
</dbReference>
<accession>A0A3P7J575</accession>
<dbReference type="InterPro" id="IPR014752">
    <property type="entry name" value="Arrestin-like_C"/>
</dbReference>
<dbReference type="InterPro" id="IPR014756">
    <property type="entry name" value="Ig_E-set"/>
</dbReference>
<sequence length="300" mass="31940">MPKIGFVPGETIVINANIQNDSSNTINKAHIKLMEYSRYVAYEHGNLIRQGVFIQACGSDNRELRRKLATGHQIKFETSGALNSDIEINYPVIVGTIPVRPQNPAPVIVVPSAPPIMEFPSSSTTSPTVPSAPPMESPPPYYGSSNAPAFPPAPPTYEESVQGVQATAIDAENIEIKFETSGALNSDIEINYPVIVGTIPVRPQNPAPAIAVPSAPPIMEFPSSSATSPTVPSAPPMESPPPYYGSSNAPAFPPAPPTYEESVQGVQATAIDAENIEPFAPRYPFYSSLTNNTTQKNGAL</sequence>
<name>A0A3P7J575_STRVU</name>
<feature type="compositionally biased region" description="Pro residues" evidence="1">
    <location>
        <begin position="232"/>
        <end position="243"/>
    </location>
</feature>
<dbReference type="SUPFAM" id="SSF81296">
    <property type="entry name" value="E set domains"/>
    <property type="match status" value="1"/>
</dbReference>
<reference evidence="3 4" key="1">
    <citation type="submission" date="2018-11" db="EMBL/GenBank/DDBJ databases">
        <authorList>
            <consortium name="Pathogen Informatics"/>
        </authorList>
    </citation>
    <scope>NUCLEOTIDE SEQUENCE [LARGE SCALE GENOMIC DNA]</scope>
</reference>
<protein>
    <recommendedName>
        <fullName evidence="2">Arrestin C-terminal-like domain-containing protein</fullName>
    </recommendedName>
</protein>
<evidence type="ECO:0000313" key="4">
    <source>
        <dbReference type="Proteomes" id="UP000270094"/>
    </source>
</evidence>
<dbReference type="InterPro" id="IPR011022">
    <property type="entry name" value="Arrestin_C-like"/>
</dbReference>